<evidence type="ECO:0000313" key="2">
    <source>
        <dbReference type="Proteomes" id="UP000092740"/>
    </source>
</evidence>
<reference evidence="1 2" key="1">
    <citation type="submission" date="2016-06" db="EMBL/GenBank/DDBJ databases">
        <title>Simultaneous identification of Haemophilus influenzae and Haemophilus haemolyticus using TaqMan real-time PCR.</title>
        <authorList>
            <person name="Price E.P."/>
            <person name="Sarovich D.S."/>
            <person name="Harris T."/>
            <person name="Spargo J.C."/>
            <person name="Nosworthy E."/>
            <person name="Beissbarth J."/>
            <person name="Smith-Vaughan H.C."/>
        </authorList>
    </citation>
    <scope>NUCLEOTIDE SEQUENCE [LARGE SCALE GENOMIC DNA]</scope>
    <source>
        <strain evidence="1 2">ATCC 9796</strain>
    </source>
</reference>
<proteinExistence type="predicted"/>
<protein>
    <submittedName>
        <fullName evidence="1">Uncharacterized protein</fullName>
    </submittedName>
</protein>
<sequence length="66" mass="8022">MFVDMNNFRIRACECSLKEGVNFRLFRRKNGELVLQKEFIETTKYFDDNSKVIKQVWRDIETVNEE</sequence>
<organism evidence="1 2">
    <name type="scientific">Haemophilus parainfluenzae</name>
    <dbReference type="NCBI Taxonomy" id="729"/>
    <lineage>
        <taxon>Bacteria</taxon>
        <taxon>Pseudomonadati</taxon>
        <taxon>Pseudomonadota</taxon>
        <taxon>Gammaproteobacteria</taxon>
        <taxon>Pasteurellales</taxon>
        <taxon>Pasteurellaceae</taxon>
        <taxon>Haemophilus</taxon>
    </lineage>
</organism>
<name>A0AB36E9Z9_HAEPA</name>
<dbReference type="AlphaFoldDB" id="A0AB36E9Z9"/>
<accession>A0AB36E9Z9</accession>
<comment type="caution">
    <text evidence="1">The sequence shown here is derived from an EMBL/GenBank/DDBJ whole genome shotgun (WGS) entry which is preliminary data.</text>
</comment>
<dbReference type="EMBL" id="MAQD01000005">
    <property type="protein sequence ID" value="OBY52325.1"/>
    <property type="molecule type" value="Genomic_DNA"/>
</dbReference>
<dbReference type="RefSeq" id="WP_065285686.1">
    <property type="nucleotide sequence ID" value="NZ_MAQD01000005.1"/>
</dbReference>
<evidence type="ECO:0000313" key="1">
    <source>
        <dbReference type="EMBL" id="OBY52325.1"/>
    </source>
</evidence>
<gene>
    <name evidence="1" type="ORF">BBB48_04135</name>
</gene>
<dbReference type="Proteomes" id="UP000092740">
    <property type="component" value="Unassembled WGS sequence"/>
</dbReference>